<comment type="caution">
    <text evidence="2">The sequence shown here is derived from an EMBL/GenBank/DDBJ whole genome shotgun (WGS) entry which is preliminary data.</text>
</comment>
<name>A0ABD5Q1X4_9EURY</name>
<dbReference type="GeneID" id="73044793"/>
<dbReference type="EMBL" id="JBHSHT010000001">
    <property type="protein sequence ID" value="MFC4824521.1"/>
    <property type="molecule type" value="Genomic_DNA"/>
</dbReference>
<dbReference type="AlphaFoldDB" id="A0ABD5Q1X4"/>
<protein>
    <submittedName>
        <fullName evidence="2">Uncharacterized protein</fullName>
    </submittedName>
</protein>
<feature type="region of interest" description="Disordered" evidence="1">
    <location>
        <begin position="1"/>
        <end position="24"/>
    </location>
</feature>
<evidence type="ECO:0000256" key="1">
    <source>
        <dbReference type="SAM" id="MobiDB-lite"/>
    </source>
</evidence>
<proteinExistence type="predicted"/>
<accession>A0ABD5Q1X4</accession>
<keyword evidence="3" id="KW-1185">Reference proteome</keyword>
<gene>
    <name evidence="2" type="ORF">ACFO9K_09610</name>
</gene>
<evidence type="ECO:0000313" key="3">
    <source>
        <dbReference type="Proteomes" id="UP001595945"/>
    </source>
</evidence>
<sequence>MSQDSDNRSDSPGSSLPDDLAERLSDLSESELRAVISHAESLLPRPPTVTDLLEARPGEEILDVEERDGYAKVVKRQPCAQGCEECPHGPYLYHVRVENHPEDGAGPSLHWEFVGLVK</sequence>
<dbReference type="Proteomes" id="UP001595945">
    <property type="component" value="Unassembled WGS sequence"/>
</dbReference>
<evidence type="ECO:0000313" key="2">
    <source>
        <dbReference type="EMBL" id="MFC4824521.1"/>
    </source>
</evidence>
<reference evidence="2 3" key="1">
    <citation type="journal article" date="2019" name="Int. J. Syst. Evol. Microbiol.">
        <title>The Global Catalogue of Microorganisms (GCM) 10K type strain sequencing project: providing services to taxonomists for standard genome sequencing and annotation.</title>
        <authorList>
            <consortium name="The Broad Institute Genomics Platform"/>
            <consortium name="The Broad Institute Genome Sequencing Center for Infectious Disease"/>
            <person name="Wu L."/>
            <person name="Ma J."/>
        </authorList>
    </citation>
    <scope>NUCLEOTIDE SEQUENCE [LARGE SCALE GENOMIC DNA]</scope>
    <source>
        <strain evidence="2 3">XZYJ18</strain>
    </source>
</reference>
<organism evidence="2 3">
    <name type="scientific">Halorussus aquaticus</name>
    <dbReference type="NCBI Taxonomy" id="2953748"/>
    <lineage>
        <taxon>Archaea</taxon>
        <taxon>Methanobacteriati</taxon>
        <taxon>Methanobacteriota</taxon>
        <taxon>Stenosarchaea group</taxon>
        <taxon>Halobacteria</taxon>
        <taxon>Halobacteriales</taxon>
        <taxon>Haladaptataceae</taxon>
        <taxon>Halorussus</taxon>
    </lineage>
</organism>
<dbReference type="RefSeq" id="WP_254269742.1">
    <property type="nucleotide sequence ID" value="NZ_CP100400.1"/>
</dbReference>